<dbReference type="Pfam" id="PF00589">
    <property type="entry name" value="Phage_integrase"/>
    <property type="match status" value="1"/>
</dbReference>
<dbReference type="PANTHER" id="PTHR30349">
    <property type="entry name" value="PHAGE INTEGRASE-RELATED"/>
    <property type="match status" value="1"/>
</dbReference>
<reference evidence="8 9" key="1">
    <citation type="submission" date="2016-11" db="EMBL/GenBank/DDBJ databases">
        <title>Paenibacillus species isolates.</title>
        <authorList>
            <person name="Beno S.M."/>
        </authorList>
    </citation>
    <scope>NUCLEOTIDE SEQUENCE [LARGE SCALE GENOMIC DNA]</scope>
    <source>
        <strain evidence="8 9">FSL H7-0433</strain>
    </source>
</reference>
<evidence type="ECO:0000256" key="5">
    <source>
        <dbReference type="PROSITE-ProRule" id="PRU01248"/>
    </source>
</evidence>
<dbReference type="InterPro" id="IPR010998">
    <property type="entry name" value="Integrase_recombinase_N"/>
</dbReference>
<keyword evidence="4" id="KW-0233">DNA recombination</keyword>
<sequence length="374" mass="43798">MAGSITKVGTKFRVTFDFGTDSKGKRIRKYTSASSEAEAKKLLNEFEYNQQRNLLVQTTKMTFSEFLEHWIEKYVKYNCEETTIYGYRNIIFKHIIPFLGNFELQKLQPAHIQQYYKYLMDDKLLSPNTVHKHHACIRKALDYGLKQQFVHRNVSDAVTLPKKERFVGQSYTREQLNILLDRVKNTKLELPVYLAGYLGLRREEIVGLQWKYINFKDRSIQIAEVRTSAGSKEIVKAPKTEQSKRVLYMTDELFEVLTKARERQEEYKWMLGDEYIDSGYVYIQDNGKPYRVNTLTEQFGLFLERNVLPKIRLHDLRHTFASILYEAGVDLKAISEALGHSDLATTNKIYTHRFDKTHKKTINAMSTALGRDKD</sequence>
<evidence type="ECO:0000256" key="2">
    <source>
        <dbReference type="ARBA" id="ARBA00022908"/>
    </source>
</evidence>
<dbReference type="Pfam" id="PF14659">
    <property type="entry name" value="Phage_int_SAM_3"/>
    <property type="match status" value="1"/>
</dbReference>
<feature type="domain" description="Tyr recombinase" evidence="6">
    <location>
        <begin position="166"/>
        <end position="364"/>
    </location>
</feature>
<evidence type="ECO:0000256" key="3">
    <source>
        <dbReference type="ARBA" id="ARBA00023125"/>
    </source>
</evidence>
<dbReference type="RefSeq" id="WP_076218510.1">
    <property type="nucleotide sequence ID" value="NZ_MPVP01000042.1"/>
</dbReference>
<comment type="similarity">
    <text evidence="1">Belongs to the 'phage' integrase family.</text>
</comment>
<dbReference type="InterPro" id="IPR050090">
    <property type="entry name" value="Tyrosine_recombinase_XerCD"/>
</dbReference>
<feature type="domain" description="Core-binding (CB)" evidence="7">
    <location>
        <begin position="61"/>
        <end position="145"/>
    </location>
</feature>
<accession>A0ABX3GR15</accession>
<evidence type="ECO:0000259" key="7">
    <source>
        <dbReference type="PROSITE" id="PS51900"/>
    </source>
</evidence>
<comment type="caution">
    <text evidence="8">The sequence shown here is derived from an EMBL/GenBank/DDBJ whole genome shotgun (WGS) entry which is preliminary data.</text>
</comment>
<keyword evidence="3 5" id="KW-0238">DNA-binding</keyword>
<proteinExistence type="inferred from homology"/>
<dbReference type="EMBL" id="MPVP01000042">
    <property type="protein sequence ID" value="OMD35136.1"/>
    <property type="molecule type" value="Genomic_DNA"/>
</dbReference>
<dbReference type="InterPro" id="IPR044068">
    <property type="entry name" value="CB"/>
</dbReference>
<gene>
    <name evidence="8" type="ORF">BSO21_09655</name>
</gene>
<evidence type="ECO:0000256" key="4">
    <source>
        <dbReference type="ARBA" id="ARBA00023172"/>
    </source>
</evidence>
<dbReference type="SUPFAM" id="SSF56349">
    <property type="entry name" value="DNA breaking-rejoining enzymes"/>
    <property type="match status" value="1"/>
</dbReference>
<dbReference type="PROSITE" id="PS51900">
    <property type="entry name" value="CB"/>
    <property type="match status" value="1"/>
</dbReference>
<dbReference type="InterPro" id="IPR013762">
    <property type="entry name" value="Integrase-like_cat_sf"/>
</dbReference>
<evidence type="ECO:0000256" key="1">
    <source>
        <dbReference type="ARBA" id="ARBA00008857"/>
    </source>
</evidence>
<protein>
    <submittedName>
        <fullName evidence="8">Site-specific integrase</fullName>
    </submittedName>
</protein>
<keyword evidence="9" id="KW-1185">Reference proteome</keyword>
<dbReference type="PANTHER" id="PTHR30349:SF64">
    <property type="entry name" value="PROPHAGE INTEGRASE INTD-RELATED"/>
    <property type="match status" value="1"/>
</dbReference>
<dbReference type="PROSITE" id="PS51898">
    <property type="entry name" value="TYR_RECOMBINASE"/>
    <property type="match status" value="1"/>
</dbReference>
<dbReference type="Proteomes" id="UP000187158">
    <property type="component" value="Unassembled WGS sequence"/>
</dbReference>
<keyword evidence="2" id="KW-0229">DNA integration</keyword>
<dbReference type="Gene3D" id="1.10.443.10">
    <property type="entry name" value="Intergrase catalytic core"/>
    <property type="match status" value="1"/>
</dbReference>
<dbReference type="CDD" id="cd01189">
    <property type="entry name" value="INT_ICEBs1_C_like"/>
    <property type="match status" value="1"/>
</dbReference>
<dbReference type="InterPro" id="IPR002104">
    <property type="entry name" value="Integrase_catalytic"/>
</dbReference>
<evidence type="ECO:0000259" key="6">
    <source>
        <dbReference type="PROSITE" id="PS51898"/>
    </source>
</evidence>
<name>A0ABX3GR15_9BACL</name>
<evidence type="ECO:0000313" key="9">
    <source>
        <dbReference type="Proteomes" id="UP000187158"/>
    </source>
</evidence>
<dbReference type="InterPro" id="IPR004107">
    <property type="entry name" value="Integrase_SAM-like_N"/>
</dbReference>
<evidence type="ECO:0000313" key="8">
    <source>
        <dbReference type="EMBL" id="OMD35136.1"/>
    </source>
</evidence>
<dbReference type="Gene3D" id="1.10.150.130">
    <property type="match status" value="1"/>
</dbReference>
<dbReference type="InterPro" id="IPR011010">
    <property type="entry name" value="DNA_brk_join_enz"/>
</dbReference>
<organism evidence="8 9">
    <name type="scientific">Paenibacillus odorifer</name>
    <dbReference type="NCBI Taxonomy" id="189426"/>
    <lineage>
        <taxon>Bacteria</taxon>
        <taxon>Bacillati</taxon>
        <taxon>Bacillota</taxon>
        <taxon>Bacilli</taxon>
        <taxon>Bacillales</taxon>
        <taxon>Paenibacillaceae</taxon>
        <taxon>Paenibacillus</taxon>
    </lineage>
</organism>